<dbReference type="AlphaFoldDB" id="A0A2G9UNU5"/>
<dbReference type="InterPro" id="IPR036873">
    <property type="entry name" value="Rhodanese-like_dom_sf"/>
</dbReference>
<proteinExistence type="predicted"/>
<keyword evidence="1" id="KW-0808">Transferase</keyword>
<dbReference type="PANTHER" id="PTHR11364:SF7">
    <property type="entry name" value="THIOSULFATE SULFURTRANSFERASE MPST-1-RELATED"/>
    <property type="match status" value="1"/>
</dbReference>
<organism evidence="4 5">
    <name type="scientific">Teladorsagia circumcincta</name>
    <name type="common">Brown stomach worm</name>
    <name type="synonym">Ostertagia circumcincta</name>
    <dbReference type="NCBI Taxonomy" id="45464"/>
    <lineage>
        <taxon>Eukaryota</taxon>
        <taxon>Metazoa</taxon>
        <taxon>Ecdysozoa</taxon>
        <taxon>Nematoda</taxon>
        <taxon>Chromadorea</taxon>
        <taxon>Rhabditida</taxon>
        <taxon>Rhabditina</taxon>
        <taxon>Rhabditomorpha</taxon>
        <taxon>Strongyloidea</taxon>
        <taxon>Trichostrongylidae</taxon>
        <taxon>Teladorsagia</taxon>
    </lineage>
</organism>
<evidence type="ECO:0000256" key="2">
    <source>
        <dbReference type="ARBA" id="ARBA00022737"/>
    </source>
</evidence>
<keyword evidence="5" id="KW-1185">Reference proteome</keyword>
<keyword evidence="2" id="KW-0677">Repeat</keyword>
<dbReference type="OrthoDB" id="270167at2759"/>
<protein>
    <recommendedName>
        <fullName evidence="3">Rhodanese domain-containing protein</fullName>
    </recommendedName>
</protein>
<dbReference type="PANTHER" id="PTHR11364">
    <property type="entry name" value="THIOSULFATE SULFERTANSFERASE"/>
    <property type="match status" value="1"/>
</dbReference>
<dbReference type="InterPro" id="IPR045078">
    <property type="entry name" value="TST/MPST-like"/>
</dbReference>
<sequence length="69" mass="7778">MPQMLGIDADEHLILYAREMFGGMVHAAKFAWLFKSYGHEKISLIDGGFDEWAKKGHPISKDDVKLKAS</sequence>
<dbReference type="SUPFAM" id="SSF52821">
    <property type="entry name" value="Rhodanese/Cell cycle control phosphatase"/>
    <property type="match status" value="1"/>
</dbReference>
<dbReference type="GO" id="GO:0005739">
    <property type="term" value="C:mitochondrion"/>
    <property type="evidence" value="ECO:0007669"/>
    <property type="project" value="TreeGrafter"/>
</dbReference>
<dbReference type="PROSITE" id="PS50206">
    <property type="entry name" value="RHODANESE_3"/>
    <property type="match status" value="1"/>
</dbReference>
<gene>
    <name evidence="4" type="ORF">TELCIR_06141</name>
</gene>
<dbReference type="InterPro" id="IPR001763">
    <property type="entry name" value="Rhodanese-like_dom"/>
</dbReference>
<evidence type="ECO:0000313" key="5">
    <source>
        <dbReference type="Proteomes" id="UP000230423"/>
    </source>
</evidence>
<dbReference type="Proteomes" id="UP000230423">
    <property type="component" value="Unassembled WGS sequence"/>
</dbReference>
<evidence type="ECO:0000313" key="4">
    <source>
        <dbReference type="EMBL" id="PIO71941.1"/>
    </source>
</evidence>
<name>A0A2G9UNU5_TELCI</name>
<accession>A0A2G9UNU5</accession>
<dbReference type="Gene3D" id="3.40.250.10">
    <property type="entry name" value="Rhodanese-like domain"/>
    <property type="match status" value="1"/>
</dbReference>
<dbReference type="GO" id="GO:0004792">
    <property type="term" value="F:thiosulfate-cyanide sulfurtransferase activity"/>
    <property type="evidence" value="ECO:0007669"/>
    <property type="project" value="TreeGrafter"/>
</dbReference>
<evidence type="ECO:0000256" key="1">
    <source>
        <dbReference type="ARBA" id="ARBA00022679"/>
    </source>
</evidence>
<dbReference type="EMBL" id="KZ345809">
    <property type="protein sequence ID" value="PIO71941.1"/>
    <property type="molecule type" value="Genomic_DNA"/>
</dbReference>
<dbReference type="Pfam" id="PF00581">
    <property type="entry name" value="Rhodanese"/>
    <property type="match status" value="1"/>
</dbReference>
<evidence type="ECO:0000259" key="3">
    <source>
        <dbReference type="PROSITE" id="PS50206"/>
    </source>
</evidence>
<reference evidence="4 5" key="1">
    <citation type="submission" date="2015-09" db="EMBL/GenBank/DDBJ databases">
        <title>Draft genome of the parasitic nematode Teladorsagia circumcincta isolate WARC Sus (inbred).</title>
        <authorList>
            <person name="Mitreva M."/>
        </authorList>
    </citation>
    <scope>NUCLEOTIDE SEQUENCE [LARGE SCALE GENOMIC DNA]</scope>
    <source>
        <strain evidence="4 5">S</strain>
    </source>
</reference>
<feature type="domain" description="Rhodanese" evidence="3">
    <location>
        <begin position="5"/>
        <end position="61"/>
    </location>
</feature>